<dbReference type="PANTHER" id="PTHR35037">
    <property type="entry name" value="C-TERMINAL REGION OF AIDA-LIKE PROTEIN"/>
    <property type="match status" value="1"/>
</dbReference>
<feature type="domain" description="Autotransporter" evidence="2">
    <location>
        <begin position="1116"/>
        <end position="1393"/>
    </location>
</feature>
<dbReference type="EMBL" id="LRRQ01000075">
    <property type="protein sequence ID" value="OAM90097.1"/>
    <property type="molecule type" value="Genomic_DNA"/>
</dbReference>
<dbReference type="PANTHER" id="PTHR35037:SF3">
    <property type="entry name" value="C-TERMINAL REGION OF AIDA-LIKE PROTEIN"/>
    <property type="match status" value="1"/>
</dbReference>
<dbReference type="InterPro" id="IPR013425">
    <property type="entry name" value="Autotrns_rpt"/>
</dbReference>
<dbReference type="Proteomes" id="UP000078486">
    <property type="component" value="Unassembled WGS sequence"/>
</dbReference>
<keyword evidence="1" id="KW-0732">Signal</keyword>
<sequence>MNIKDGFSTSISIDAVGYSLTDLAFSALTNSADVTITLGLYDGTTIVPLGVEKLVSGDSMTQYIMDLSTLGLGNAQIDLVMTYTAPDGTLLTLDNIQIVGVTYDPAQGLMVVWQGGDGTWGVAPANTLWTNAGGTATGAWMGGFATFGGTAGTVTVSNEGGPVTFAGAEFLTSGYVVTGGELTTETETIELRVAADATATIASKITGTGGLDKTEAGTLILSGSSDYSGATTVSAGMLLINGDQTGATGAVSVTAGATLGGTGVTGGHVTIADGGTLLGQSGATFTLGGLTLNENARIGATLGAPDTTGSLPLFQINGDLTLDGWLDLANAGSFGPGLYRLFNYTGTLTDRGLEFGAIPSGVSAAELEVQSDTAGKQVNLAFAALARNFWIGGSGTWSADSAGGNWTAIGGVSPGAWETGLAIFQGTPGTVTVDATAGEVSFTDMQFFVDGYTLAGDALTVTGSDGMAVIRVGDGTAAGKDFSATIASILTGASGIKKDDLGTLILSGSSTYAGATQVSAGTLRIDGDQSGATGTVTVASGGKLGGAGTTGGAVTVKAGGILLGQSGQTLAMAGLTLEDGATIQASLGAPGGNTLFQVNGDLSLDGTLNVTDAGSFGIGLYRLITYTGSLVKNELVLGLLPTGVNPNDLSLDATEAGRINLLYLDGVTPLPRWIGGSGTWSVAHTPANWGDGTLEGGWRPGFALFQGEAGTVMVDTTAGAVEVTGIQFASDGYLVTGGALTTHTATTTIRVGDGTEASAGHRATIASAIVGTGGIEKSDYGTLILSGTNSYSGGTIITRGVLEISGNANLGAAGGGLALNGGTLRTTAGFSSARAVTLGANGGVLDTGANDLTLTGAIGGAGNLYKTGAGLLTLSGANTFTGTTSIAQGGIALNASSLAATVIGPGARLTGSGTIRGQLANHGVLSPGASPGAFTVEGDFVQSAAGAYHVELASASSYDRLTVNGSASLAGNLIVTGLGEFVPQAGQTFTILTAAGGVTGEFDTVISDWDALSAMLRFEAAYGGNAVIISLAQLSFAGIEGATTNQIALGQTLDAGIAAGNLATLRTALNSIPTQARVLAALNQLSPQSYERWFQQAVYSAGATVRAAEGRLAGTDARSEGGLWFELTRRETRFDATADLAKAETTADGVVVGGDTPAGESLQLGVLFSYTDEDMELDQAGGATDIERFSVLLYGRYRLAPVFFEAAVGGSYSDLASRRAIALPTYAAVAEGETHGRELIASLRAGYPLTLGALRLVPYSGLQYIDWSADAMDEEGAGDASLSLRRQSGESLASRLGVNLSWSHAGRGVTLIPRVDVAWRHEFKDDPLEIKAALGGAALTVLGRTPGSDGFQAALGLDAVFGRGLAAYLRFSGEWDTAASEALEVRGGVEFRF</sequence>
<dbReference type="SUPFAM" id="SSF51126">
    <property type="entry name" value="Pectin lyase-like"/>
    <property type="match status" value="3"/>
</dbReference>
<evidence type="ECO:0000313" key="3">
    <source>
        <dbReference type="EMBL" id="OAM90097.1"/>
    </source>
</evidence>
<dbReference type="PROSITE" id="PS51208">
    <property type="entry name" value="AUTOTRANSPORTER"/>
    <property type="match status" value="1"/>
</dbReference>
<dbReference type="STRING" id="1184151.AW736_09985"/>
<dbReference type="OrthoDB" id="191127at2"/>
<dbReference type="InterPro" id="IPR051551">
    <property type="entry name" value="Autotransporter_adhesion"/>
</dbReference>
<dbReference type="SMART" id="SM00869">
    <property type="entry name" value="Autotransporter"/>
    <property type="match status" value="1"/>
</dbReference>
<gene>
    <name evidence="3" type="ORF">AW736_09985</name>
</gene>
<dbReference type="InterPro" id="IPR005546">
    <property type="entry name" value="Autotransporte_beta"/>
</dbReference>
<dbReference type="InterPro" id="IPR036709">
    <property type="entry name" value="Autotransporte_beta_dom_sf"/>
</dbReference>
<dbReference type="InterPro" id="IPR011050">
    <property type="entry name" value="Pectin_lyase_fold/virulence"/>
</dbReference>
<evidence type="ECO:0000259" key="2">
    <source>
        <dbReference type="PROSITE" id="PS51208"/>
    </source>
</evidence>
<dbReference type="RefSeq" id="WP_068770127.1">
    <property type="nucleotide sequence ID" value="NZ_CP109796.1"/>
</dbReference>
<dbReference type="Gene3D" id="2.40.128.130">
    <property type="entry name" value="Autotransporter beta-domain"/>
    <property type="match status" value="1"/>
</dbReference>
<organism evidence="3 4">
    <name type="scientific">Termitidicoccus mucosus</name>
    <dbReference type="NCBI Taxonomy" id="1184151"/>
    <lineage>
        <taxon>Bacteria</taxon>
        <taxon>Pseudomonadati</taxon>
        <taxon>Verrucomicrobiota</taxon>
        <taxon>Opitutia</taxon>
        <taxon>Opitutales</taxon>
        <taxon>Opitutaceae</taxon>
        <taxon>Termitidicoccus</taxon>
    </lineage>
</organism>
<proteinExistence type="predicted"/>
<comment type="caution">
    <text evidence="3">The sequence shown here is derived from an EMBL/GenBank/DDBJ whole genome shotgun (WGS) entry which is preliminary data.</text>
</comment>
<evidence type="ECO:0000313" key="4">
    <source>
        <dbReference type="Proteomes" id="UP000078486"/>
    </source>
</evidence>
<dbReference type="NCBIfam" id="TIGR02601">
    <property type="entry name" value="autotrns_rpt"/>
    <property type="match status" value="4"/>
</dbReference>
<evidence type="ECO:0000256" key="1">
    <source>
        <dbReference type="ARBA" id="ARBA00022729"/>
    </source>
</evidence>
<dbReference type="SUPFAM" id="SSF103515">
    <property type="entry name" value="Autotransporter"/>
    <property type="match status" value="1"/>
</dbReference>
<accession>A0A178ILB5</accession>
<keyword evidence="4" id="KW-1185">Reference proteome</keyword>
<dbReference type="Pfam" id="PF12951">
    <property type="entry name" value="PATR"/>
    <property type="match status" value="4"/>
</dbReference>
<dbReference type="Pfam" id="PF03797">
    <property type="entry name" value="Autotransporter"/>
    <property type="match status" value="1"/>
</dbReference>
<name>A0A178ILB5_9BACT</name>
<protein>
    <recommendedName>
        <fullName evidence="2">Autotransporter domain-containing protein</fullName>
    </recommendedName>
</protein>
<reference evidence="3 4" key="1">
    <citation type="submission" date="2016-01" db="EMBL/GenBank/DDBJ databases">
        <title>High potential of lignocellulose degradation of a new Verrucomicrobia species.</title>
        <authorList>
            <person name="Wang Y."/>
            <person name="Shi Y."/>
            <person name="Qiu Z."/>
            <person name="Liu S."/>
            <person name="Yang H."/>
        </authorList>
    </citation>
    <scope>NUCLEOTIDE SEQUENCE [LARGE SCALE GENOMIC DNA]</scope>
    <source>
        <strain evidence="3 4">TSB47</strain>
    </source>
</reference>